<organism evidence="2 3">
    <name type="scientific">Coniochaeta ligniaria NRRL 30616</name>
    <dbReference type="NCBI Taxonomy" id="1408157"/>
    <lineage>
        <taxon>Eukaryota</taxon>
        <taxon>Fungi</taxon>
        <taxon>Dikarya</taxon>
        <taxon>Ascomycota</taxon>
        <taxon>Pezizomycotina</taxon>
        <taxon>Sordariomycetes</taxon>
        <taxon>Sordariomycetidae</taxon>
        <taxon>Coniochaetales</taxon>
        <taxon>Coniochaetaceae</taxon>
        <taxon>Coniochaeta</taxon>
    </lineage>
</organism>
<dbReference type="Proteomes" id="UP000182658">
    <property type="component" value="Unassembled WGS sequence"/>
</dbReference>
<accession>A0A1J7I626</accession>
<sequence length="232" mass="25824">MKYSFWGSGKSQRQSAALHFHDDTSRPIHENAIKPDQEDLPVSNNEGSSTFDDCDQPAPDPDCKDDSRPPSSQLIPPELSDIPDPSYPDYVGVVPRPVPANVPKTRRAPWHAKLVESAPGFNTSVADVEAFIAKACRFRQQTLPKGDNRYPNTYMTGWDIHWWDSDKLQQFLVKSGIREEPAEYIALDILWALFDYKLKHNVGTLVPHPSSNLAAQVTSISPGHTSSSTIVS</sequence>
<feature type="compositionally biased region" description="Polar residues" evidence="1">
    <location>
        <begin position="42"/>
        <end position="51"/>
    </location>
</feature>
<protein>
    <submittedName>
        <fullName evidence="2">Uncharacterized protein</fullName>
    </submittedName>
</protein>
<gene>
    <name evidence="2" type="ORF">CONLIGDRAFT_674602</name>
</gene>
<dbReference type="EMBL" id="KV875108">
    <property type="protein sequence ID" value="OIW23087.1"/>
    <property type="molecule type" value="Genomic_DNA"/>
</dbReference>
<reference evidence="2 3" key="1">
    <citation type="submission" date="2016-10" db="EMBL/GenBank/DDBJ databases">
        <title>Draft genome sequence of Coniochaeta ligniaria NRRL30616, a lignocellulolytic fungus for bioabatement of inhibitors in plant biomass hydrolysates.</title>
        <authorList>
            <consortium name="DOE Joint Genome Institute"/>
            <person name="Jimenez D.J."/>
            <person name="Hector R.E."/>
            <person name="Riley R."/>
            <person name="Sun H."/>
            <person name="Grigoriev I.V."/>
            <person name="Van Elsas J.D."/>
            <person name="Nichols N.N."/>
        </authorList>
    </citation>
    <scope>NUCLEOTIDE SEQUENCE [LARGE SCALE GENOMIC DNA]</scope>
    <source>
        <strain evidence="2 3">NRRL 30616</strain>
    </source>
</reference>
<dbReference type="AlphaFoldDB" id="A0A1J7I626"/>
<dbReference type="InParanoid" id="A0A1J7I626"/>
<name>A0A1J7I626_9PEZI</name>
<evidence type="ECO:0000313" key="2">
    <source>
        <dbReference type="EMBL" id="OIW23087.1"/>
    </source>
</evidence>
<feature type="region of interest" description="Disordered" evidence="1">
    <location>
        <begin position="1"/>
        <end position="90"/>
    </location>
</feature>
<keyword evidence="3" id="KW-1185">Reference proteome</keyword>
<proteinExistence type="predicted"/>
<evidence type="ECO:0000256" key="1">
    <source>
        <dbReference type="SAM" id="MobiDB-lite"/>
    </source>
</evidence>
<feature type="compositionally biased region" description="Basic and acidic residues" evidence="1">
    <location>
        <begin position="19"/>
        <end position="37"/>
    </location>
</feature>
<evidence type="ECO:0000313" key="3">
    <source>
        <dbReference type="Proteomes" id="UP000182658"/>
    </source>
</evidence>